<dbReference type="EMBL" id="LUGG01000011">
    <property type="protein sequence ID" value="OBZ71435.1"/>
    <property type="molecule type" value="Genomic_DNA"/>
</dbReference>
<keyword evidence="7" id="KW-1185">Reference proteome</keyword>
<dbReference type="PANTHER" id="PTHR23501">
    <property type="entry name" value="MAJOR FACILITATOR SUPERFAMILY"/>
    <property type="match status" value="1"/>
</dbReference>
<organism evidence="6 7">
    <name type="scientific">Grifola frondosa</name>
    <name type="common">Maitake</name>
    <name type="synonym">Polyporus frondosus</name>
    <dbReference type="NCBI Taxonomy" id="5627"/>
    <lineage>
        <taxon>Eukaryota</taxon>
        <taxon>Fungi</taxon>
        <taxon>Dikarya</taxon>
        <taxon>Basidiomycota</taxon>
        <taxon>Agaricomycotina</taxon>
        <taxon>Agaricomycetes</taxon>
        <taxon>Polyporales</taxon>
        <taxon>Grifolaceae</taxon>
        <taxon>Grifola</taxon>
    </lineage>
</organism>
<comment type="subcellular location">
    <subcellularLocation>
        <location evidence="1">Membrane</location>
        <topology evidence="1">Multi-pass membrane protein</topology>
    </subcellularLocation>
</comment>
<dbReference type="OMA" id="TTIDDNW"/>
<keyword evidence="4 5" id="KW-0472">Membrane</keyword>
<reference evidence="6 7" key="1">
    <citation type="submission" date="2016-03" db="EMBL/GenBank/DDBJ databases">
        <title>Whole genome sequencing of Grifola frondosa 9006-11.</title>
        <authorList>
            <person name="Min B."/>
            <person name="Park H."/>
            <person name="Kim J.-G."/>
            <person name="Cho H."/>
            <person name="Oh Y.-L."/>
            <person name="Kong W.-S."/>
            <person name="Choi I.-G."/>
        </authorList>
    </citation>
    <scope>NUCLEOTIDE SEQUENCE [LARGE SCALE GENOMIC DNA]</scope>
    <source>
        <strain evidence="6 7">9006-11</strain>
    </source>
</reference>
<dbReference type="Proteomes" id="UP000092993">
    <property type="component" value="Unassembled WGS sequence"/>
</dbReference>
<name>A0A1C7M3E7_GRIFR</name>
<dbReference type="AlphaFoldDB" id="A0A1C7M3E7"/>
<gene>
    <name evidence="6" type="ORF">A0H81_08935</name>
</gene>
<dbReference type="GO" id="GO:0005886">
    <property type="term" value="C:plasma membrane"/>
    <property type="evidence" value="ECO:0007669"/>
    <property type="project" value="TreeGrafter"/>
</dbReference>
<feature type="transmembrane region" description="Helical" evidence="5">
    <location>
        <begin position="53"/>
        <end position="73"/>
    </location>
</feature>
<dbReference type="STRING" id="5627.A0A1C7M3E7"/>
<sequence length="181" mass="19052">MSLFTTVTADIPTGVMIGFSVILGCGIGVVYAIAQFPVQAPQPVTENARSMALFGFVHSFASIWGIAMGDAIIQNELSRRLPPAFLVQFPGGVPLAYAVIPQIGKLEEPLAGQVRAAFGAAVAVLWKALTDVARAGFIASLFMCEIPMPTTIDDNWDLSDDKKRSLVAQDTAGAGIGAAER</sequence>
<proteinExistence type="predicted"/>
<evidence type="ECO:0000313" key="6">
    <source>
        <dbReference type="EMBL" id="OBZ71435.1"/>
    </source>
</evidence>
<comment type="caution">
    <text evidence="6">The sequence shown here is derived from an EMBL/GenBank/DDBJ whole genome shotgun (WGS) entry which is preliminary data.</text>
</comment>
<feature type="transmembrane region" description="Helical" evidence="5">
    <location>
        <begin position="12"/>
        <end position="33"/>
    </location>
</feature>
<dbReference type="GO" id="GO:0022857">
    <property type="term" value="F:transmembrane transporter activity"/>
    <property type="evidence" value="ECO:0007669"/>
    <property type="project" value="TreeGrafter"/>
</dbReference>
<evidence type="ECO:0000256" key="4">
    <source>
        <dbReference type="ARBA" id="ARBA00023136"/>
    </source>
</evidence>
<evidence type="ECO:0000256" key="1">
    <source>
        <dbReference type="ARBA" id="ARBA00004141"/>
    </source>
</evidence>
<evidence type="ECO:0000256" key="3">
    <source>
        <dbReference type="ARBA" id="ARBA00022989"/>
    </source>
</evidence>
<protein>
    <submittedName>
        <fullName evidence="6">Uncharacterized protein</fullName>
    </submittedName>
</protein>
<evidence type="ECO:0000256" key="5">
    <source>
        <dbReference type="SAM" id="Phobius"/>
    </source>
</evidence>
<keyword evidence="2 5" id="KW-0812">Transmembrane</keyword>
<dbReference type="OrthoDB" id="2751783at2759"/>
<evidence type="ECO:0000313" key="7">
    <source>
        <dbReference type="Proteomes" id="UP000092993"/>
    </source>
</evidence>
<dbReference type="PANTHER" id="PTHR23501:SF102">
    <property type="entry name" value="DRUG TRANSPORTER, PUTATIVE (AFU_ORTHOLOGUE AFUA_3G08530)-RELATED"/>
    <property type="match status" value="1"/>
</dbReference>
<keyword evidence="3 5" id="KW-1133">Transmembrane helix</keyword>
<accession>A0A1C7M3E7</accession>
<evidence type="ECO:0000256" key="2">
    <source>
        <dbReference type="ARBA" id="ARBA00022692"/>
    </source>
</evidence>